<evidence type="ECO:0000256" key="6">
    <source>
        <dbReference type="SAM" id="Phobius"/>
    </source>
</evidence>
<evidence type="ECO:0000313" key="8">
    <source>
        <dbReference type="EMBL" id="KAG8189339.1"/>
    </source>
</evidence>
<evidence type="ECO:0000259" key="7">
    <source>
        <dbReference type="PROSITE" id="PS50053"/>
    </source>
</evidence>
<dbReference type="GO" id="GO:0017111">
    <property type="term" value="F:ribonucleoside triphosphate phosphatase activity"/>
    <property type="evidence" value="ECO:0007669"/>
    <property type="project" value="TreeGrafter"/>
</dbReference>
<dbReference type="EMBL" id="JAFNEN010000217">
    <property type="protein sequence ID" value="KAG8189339.1"/>
    <property type="molecule type" value="Genomic_DNA"/>
</dbReference>
<dbReference type="PROSITE" id="PS01238">
    <property type="entry name" value="GDA1_CD39_NTPASE"/>
    <property type="match status" value="1"/>
</dbReference>
<feature type="transmembrane region" description="Helical" evidence="6">
    <location>
        <begin position="93"/>
        <end position="116"/>
    </location>
</feature>
<dbReference type="GO" id="GO:0004382">
    <property type="term" value="F:GDP phosphatase activity"/>
    <property type="evidence" value="ECO:0007669"/>
    <property type="project" value="TreeGrafter"/>
</dbReference>
<sequence length="581" mass="64718">MYRTNPMQVTLQPLSQDDGSSVVVDTNSSTTISTLITSYCSRKGIAFDSKLVIFDSKKRPLPQFSTLSSLGISDGQKLLIGYKNTSFTYSERWPLLIALAALFIGVVGILVISLTYGLTGGKFPDDYGVVMDAGSSKTNTIVYKWKSNKHNGTGCVSQETDCFALGGIAKMDPMKLDEVIECAKNVTSHVDEKSRPQTPLYFAATAGMRLLDSVDPDRVKRILDQLRNQLNETGLSVKAIEIISGTDEGVYAWITANFLQETLEIPQKLDPWVPTTFGALDMGGASMQISYAIPDEDKRVSTDTKALTLYGQKHNVFAHSNLCFGRDEAEFRLRYLLLQDLKTAYTEDPCSPAGFKYNVSGEDLLKRPCTNSTRFPDLVTNPNNFLANYTFEGTSNVNECKKKVKSLLDNELCKLYNFVSCFKRLDNIPSTQEYLAFASYYYATDFLNVTKGTLKDFETASDAWCKKNSAEVNATSTNKYREKFCFNTNYVRECLINGFGFNNDTWKNIQFVSKVAGKDVGWSLGYMINATNLIPEKARTPKPMSKAALSVSLIIFILIVCGTIAFLIQQQRNKKRGYSEA</sequence>
<keyword evidence="6" id="KW-0472">Membrane</keyword>
<comment type="similarity">
    <text evidence="1 5">Belongs to the GDA1/CD39 NTPase family.</text>
</comment>
<organism evidence="8 9">
    <name type="scientific">Oedothorax gibbosus</name>
    <dbReference type="NCBI Taxonomy" id="931172"/>
    <lineage>
        <taxon>Eukaryota</taxon>
        <taxon>Metazoa</taxon>
        <taxon>Ecdysozoa</taxon>
        <taxon>Arthropoda</taxon>
        <taxon>Chelicerata</taxon>
        <taxon>Arachnida</taxon>
        <taxon>Araneae</taxon>
        <taxon>Araneomorphae</taxon>
        <taxon>Entelegynae</taxon>
        <taxon>Araneoidea</taxon>
        <taxon>Linyphiidae</taxon>
        <taxon>Erigoninae</taxon>
        <taxon>Oedothorax</taxon>
    </lineage>
</organism>
<dbReference type="GO" id="GO:0005524">
    <property type="term" value="F:ATP binding"/>
    <property type="evidence" value="ECO:0007669"/>
    <property type="project" value="UniProtKB-KW"/>
</dbReference>
<dbReference type="GO" id="GO:0009134">
    <property type="term" value="P:nucleoside diphosphate catabolic process"/>
    <property type="evidence" value="ECO:0007669"/>
    <property type="project" value="TreeGrafter"/>
</dbReference>
<dbReference type="InterPro" id="IPR000626">
    <property type="entry name" value="Ubiquitin-like_dom"/>
</dbReference>
<evidence type="ECO:0000256" key="5">
    <source>
        <dbReference type="RuleBase" id="RU003833"/>
    </source>
</evidence>
<dbReference type="PANTHER" id="PTHR11782">
    <property type="entry name" value="ADENOSINE/GUANOSINE DIPHOSPHATASE"/>
    <property type="match status" value="1"/>
</dbReference>
<keyword evidence="4" id="KW-0067">ATP-binding</keyword>
<dbReference type="CDD" id="cd12087">
    <property type="entry name" value="TM_EGFR-like"/>
    <property type="match status" value="1"/>
</dbReference>
<dbReference type="PANTHER" id="PTHR11782:SF83">
    <property type="entry name" value="GUANOSINE-DIPHOSPHATASE"/>
    <property type="match status" value="1"/>
</dbReference>
<dbReference type="SUPFAM" id="SSF54236">
    <property type="entry name" value="Ubiquitin-like"/>
    <property type="match status" value="1"/>
</dbReference>
<feature type="active site" description="Proton acceptor" evidence="3">
    <location>
        <position position="248"/>
    </location>
</feature>
<dbReference type="Pfam" id="PF01150">
    <property type="entry name" value="GDA1_CD39"/>
    <property type="match status" value="1"/>
</dbReference>
<dbReference type="Gene3D" id="3.30.420.150">
    <property type="entry name" value="Exopolyphosphatase. Domain 2"/>
    <property type="match status" value="1"/>
</dbReference>
<evidence type="ECO:0000256" key="2">
    <source>
        <dbReference type="ARBA" id="ARBA00022801"/>
    </source>
</evidence>
<dbReference type="Proteomes" id="UP000827092">
    <property type="component" value="Unassembled WGS sequence"/>
</dbReference>
<dbReference type="InterPro" id="IPR000407">
    <property type="entry name" value="GDA1_CD39_NTPase"/>
</dbReference>
<dbReference type="PROSITE" id="PS50053">
    <property type="entry name" value="UBIQUITIN_2"/>
    <property type="match status" value="1"/>
</dbReference>
<reference evidence="8 9" key="1">
    <citation type="journal article" date="2022" name="Nat. Ecol. Evol.">
        <title>A masculinizing supergene underlies an exaggerated male reproductive morph in a spider.</title>
        <authorList>
            <person name="Hendrickx F."/>
            <person name="De Corte Z."/>
            <person name="Sonet G."/>
            <person name="Van Belleghem S.M."/>
            <person name="Kostlbacher S."/>
            <person name="Vangestel C."/>
        </authorList>
    </citation>
    <scope>NUCLEOTIDE SEQUENCE [LARGE SCALE GENOMIC DNA]</scope>
    <source>
        <strain evidence="8">W744_W776</strain>
    </source>
</reference>
<keyword evidence="2 5" id="KW-0378">Hydrolase</keyword>
<dbReference type="GO" id="GO:0005886">
    <property type="term" value="C:plasma membrane"/>
    <property type="evidence" value="ECO:0007669"/>
    <property type="project" value="TreeGrafter"/>
</dbReference>
<evidence type="ECO:0000256" key="4">
    <source>
        <dbReference type="PIRSR" id="PIRSR600407-2"/>
    </source>
</evidence>
<gene>
    <name evidence="8" type="ORF">JTE90_021844</name>
</gene>
<keyword evidence="6" id="KW-1133">Transmembrane helix</keyword>
<dbReference type="GO" id="GO:0045134">
    <property type="term" value="F:UDP phosphatase activity"/>
    <property type="evidence" value="ECO:0007669"/>
    <property type="project" value="TreeGrafter"/>
</dbReference>
<protein>
    <recommendedName>
        <fullName evidence="7">Ubiquitin-like domain-containing protein</fullName>
    </recommendedName>
</protein>
<evidence type="ECO:0000256" key="1">
    <source>
        <dbReference type="ARBA" id="ARBA00009283"/>
    </source>
</evidence>
<dbReference type="InterPro" id="IPR029071">
    <property type="entry name" value="Ubiquitin-like_domsf"/>
</dbReference>
<evidence type="ECO:0000313" key="9">
    <source>
        <dbReference type="Proteomes" id="UP000827092"/>
    </source>
</evidence>
<accession>A0AAV6V0R0</accession>
<comment type="caution">
    <text evidence="8">The sequence shown here is derived from an EMBL/GenBank/DDBJ whole genome shotgun (WGS) entry which is preliminary data.</text>
</comment>
<feature type="domain" description="Ubiquitin-like" evidence="7">
    <location>
        <begin position="7"/>
        <end position="80"/>
    </location>
</feature>
<keyword evidence="9" id="KW-1185">Reference proteome</keyword>
<evidence type="ECO:0000256" key="3">
    <source>
        <dbReference type="PIRSR" id="PIRSR600407-1"/>
    </source>
</evidence>
<feature type="transmembrane region" description="Helical" evidence="6">
    <location>
        <begin position="547"/>
        <end position="568"/>
    </location>
</feature>
<dbReference type="Gene3D" id="3.30.420.40">
    <property type="match status" value="1"/>
</dbReference>
<dbReference type="Gene3D" id="3.10.20.90">
    <property type="entry name" value="Phosphatidylinositol 3-kinase Catalytic Subunit, Chain A, domain 1"/>
    <property type="match status" value="1"/>
</dbReference>
<keyword evidence="4" id="KW-0547">Nucleotide-binding</keyword>
<feature type="binding site" evidence="4">
    <location>
        <begin position="284"/>
        <end position="288"/>
    </location>
    <ligand>
        <name>ATP</name>
        <dbReference type="ChEBI" id="CHEBI:30616"/>
    </ligand>
</feature>
<keyword evidence="6" id="KW-0812">Transmembrane</keyword>
<proteinExistence type="inferred from homology"/>
<dbReference type="AlphaFoldDB" id="A0AAV6V0R0"/>
<name>A0AAV6V0R0_9ARAC</name>